<gene>
    <name evidence="2" type="ORF">GIY23_22420</name>
</gene>
<keyword evidence="3" id="KW-1185">Reference proteome</keyword>
<feature type="transmembrane region" description="Helical" evidence="1">
    <location>
        <begin position="86"/>
        <end position="107"/>
    </location>
</feature>
<evidence type="ECO:0000313" key="2">
    <source>
        <dbReference type="EMBL" id="QGK71888.1"/>
    </source>
</evidence>
<proteinExistence type="predicted"/>
<feature type="transmembrane region" description="Helical" evidence="1">
    <location>
        <begin position="58"/>
        <end position="80"/>
    </location>
</feature>
<dbReference type="KEGG" id="sace:GIY23_22420"/>
<keyword evidence="1" id="KW-1133">Transmembrane helix</keyword>
<reference evidence="3" key="1">
    <citation type="submission" date="2019-11" db="EMBL/GenBank/DDBJ databases">
        <title>The complete genome sequence of Saccharopolyspora sp. E2A.</title>
        <authorList>
            <person name="Zhang G."/>
        </authorList>
    </citation>
    <scope>NUCLEOTIDE SEQUENCE [LARGE SCALE GENOMIC DNA]</scope>
    <source>
        <strain evidence="3">E2A</strain>
    </source>
</reference>
<keyword evidence="1" id="KW-0812">Transmembrane</keyword>
<evidence type="ECO:0008006" key="4">
    <source>
        <dbReference type="Google" id="ProtNLM"/>
    </source>
</evidence>
<dbReference type="EMBL" id="CP045929">
    <property type="protein sequence ID" value="QGK71888.1"/>
    <property type="molecule type" value="Genomic_DNA"/>
</dbReference>
<sequence length="133" mass="12797">MTVVLQFLVSGVLAIGGVALIAVAWLSFQGKLPRNRYAGVRTPATLRSDEAFDVGNRVAAPATVAGGLVALISAAAMALAGSGTTGLVLAVGGVVGAFSLVFAAGVLGNRAAEAVPEPEVAGGCGGCPGGCCG</sequence>
<protein>
    <recommendedName>
        <fullName evidence="4">SdpI family protein</fullName>
    </recommendedName>
</protein>
<accession>A0A5Q3QBF2</accession>
<feature type="transmembrane region" description="Helical" evidence="1">
    <location>
        <begin position="6"/>
        <end position="28"/>
    </location>
</feature>
<dbReference type="InterPro" id="IPR025962">
    <property type="entry name" value="SdpI/YhfL"/>
</dbReference>
<keyword evidence="1" id="KW-0472">Membrane</keyword>
<dbReference type="AlphaFoldDB" id="A0A5Q3QBF2"/>
<dbReference type="Pfam" id="PF13630">
    <property type="entry name" value="SdpI"/>
    <property type="match status" value="1"/>
</dbReference>
<name>A0A5Q3QBF2_9PSEU</name>
<dbReference type="Proteomes" id="UP000371041">
    <property type="component" value="Chromosome"/>
</dbReference>
<evidence type="ECO:0000313" key="3">
    <source>
        <dbReference type="Proteomes" id="UP000371041"/>
    </source>
</evidence>
<organism evidence="2 3">
    <name type="scientific">Allosaccharopolyspora coralli</name>
    <dbReference type="NCBI Taxonomy" id="2665642"/>
    <lineage>
        <taxon>Bacteria</taxon>
        <taxon>Bacillati</taxon>
        <taxon>Actinomycetota</taxon>
        <taxon>Actinomycetes</taxon>
        <taxon>Pseudonocardiales</taxon>
        <taxon>Pseudonocardiaceae</taxon>
        <taxon>Allosaccharopolyspora</taxon>
    </lineage>
</organism>
<evidence type="ECO:0000256" key="1">
    <source>
        <dbReference type="SAM" id="Phobius"/>
    </source>
</evidence>
<dbReference type="RefSeq" id="WP_154078456.1">
    <property type="nucleotide sequence ID" value="NZ_CP045929.1"/>
</dbReference>